<feature type="domain" description="Alpha/beta hydrolase fold-3" evidence="2">
    <location>
        <begin position="16"/>
        <end position="214"/>
    </location>
</feature>
<accession>A0ABM8G882</accession>
<dbReference type="RefSeq" id="WP_286277813.1">
    <property type="nucleotide sequence ID" value="NZ_AP027731.1"/>
</dbReference>
<sequence length="235" mass="25179">MYTLTPRRGRGRGHAVYAHGGAWVHEISPFHWWLMAELAARTGTEFTVPIYPLVPLGTAGEVVPVVADLTTALVGEVGAGSVTLLGDSAGGTIALAAAMLLRDRGIPAPRDVVLIAPALDLRFTDPLIARIQPYDPWLAVPGPRAAAELWRGDLPIEDPLVSPLFGSLAGVGRITVFTGTHDITHADAVALLRKAREEGHPLDFEQKPNMLHDYPLLPIPEGAEARRRIAAILGR</sequence>
<dbReference type="EMBL" id="AP027731">
    <property type="protein sequence ID" value="BDZ44348.1"/>
    <property type="molecule type" value="Genomic_DNA"/>
</dbReference>
<dbReference type="Gene3D" id="3.40.50.1820">
    <property type="entry name" value="alpha/beta hydrolase"/>
    <property type="match status" value="1"/>
</dbReference>
<evidence type="ECO:0000313" key="4">
    <source>
        <dbReference type="Proteomes" id="UP001321498"/>
    </source>
</evidence>
<protein>
    <recommendedName>
        <fullName evidence="2">Alpha/beta hydrolase fold-3 domain-containing protein</fullName>
    </recommendedName>
</protein>
<dbReference type="Pfam" id="PF07859">
    <property type="entry name" value="Abhydrolase_3"/>
    <property type="match status" value="1"/>
</dbReference>
<name>A0ABM8G882_9MICO</name>
<organism evidence="3 4">
    <name type="scientific">Naasia aerilata</name>
    <dbReference type="NCBI Taxonomy" id="1162966"/>
    <lineage>
        <taxon>Bacteria</taxon>
        <taxon>Bacillati</taxon>
        <taxon>Actinomycetota</taxon>
        <taxon>Actinomycetes</taxon>
        <taxon>Micrococcales</taxon>
        <taxon>Microbacteriaceae</taxon>
        <taxon>Naasia</taxon>
    </lineage>
</organism>
<evidence type="ECO:0000259" key="2">
    <source>
        <dbReference type="Pfam" id="PF07859"/>
    </source>
</evidence>
<dbReference type="InterPro" id="IPR050300">
    <property type="entry name" value="GDXG_lipolytic_enzyme"/>
</dbReference>
<dbReference type="Proteomes" id="UP001321498">
    <property type="component" value="Chromosome"/>
</dbReference>
<dbReference type="PANTHER" id="PTHR48081:SF8">
    <property type="entry name" value="ALPHA_BETA HYDROLASE FOLD-3 DOMAIN-CONTAINING PROTEIN-RELATED"/>
    <property type="match status" value="1"/>
</dbReference>
<dbReference type="InterPro" id="IPR029058">
    <property type="entry name" value="AB_hydrolase_fold"/>
</dbReference>
<dbReference type="InterPro" id="IPR013094">
    <property type="entry name" value="AB_hydrolase_3"/>
</dbReference>
<dbReference type="PANTHER" id="PTHR48081">
    <property type="entry name" value="AB HYDROLASE SUPERFAMILY PROTEIN C4A8.06C"/>
    <property type="match status" value="1"/>
</dbReference>
<dbReference type="SUPFAM" id="SSF53474">
    <property type="entry name" value="alpha/beta-Hydrolases"/>
    <property type="match status" value="1"/>
</dbReference>
<keyword evidence="4" id="KW-1185">Reference proteome</keyword>
<evidence type="ECO:0000256" key="1">
    <source>
        <dbReference type="ARBA" id="ARBA00022801"/>
    </source>
</evidence>
<reference evidence="4" key="1">
    <citation type="journal article" date="2019" name="Int. J. Syst. Evol. Microbiol.">
        <title>The Global Catalogue of Microorganisms (GCM) 10K type strain sequencing project: providing services to taxonomists for standard genome sequencing and annotation.</title>
        <authorList>
            <consortium name="The Broad Institute Genomics Platform"/>
            <consortium name="The Broad Institute Genome Sequencing Center for Infectious Disease"/>
            <person name="Wu L."/>
            <person name="Ma J."/>
        </authorList>
    </citation>
    <scope>NUCLEOTIDE SEQUENCE [LARGE SCALE GENOMIC DNA]</scope>
    <source>
        <strain evidence="4">NBRC 108725</strain>
    </source>
</reference>
<proteinExistence type="predicted"/>
<keyword evidence="1" id="KW-0378">Hydrolase</keyword>
<gene>
    <name evidence="3" type="ORF">GCM10025866_02570</name>
</gene>
<evidence type="ECO:0000313" key="3">
    <source>
        <dbReference type="EMBL" id="BDZ44348.1"/>
    </source>
</evidence>